<dbReference type="AlphaFoldDB" id="A0A1R3HSF0"/>
<reference evidence="4" key="1">
    <citation type="submission" date="2013-09" db="EMBL/GenBank/DDBJ databases">
        <title>Corchorus olitorius genome sequencing.</title>
        <authorList>
            <person name="Alam M."/>
            <person name="Haque M.S."/>
            <person name="Islam M.S."/>
            <person name="Emdad E.M."/>
            <person name="Islam M.M."/>
            <person name="Ahmed B."/>
            <person name="Halim A."/>
            <person name="Hossen Q.M.M."/>
            <person name="Hossain M.Z."/>
            <person name="Ahmed R."/>
            <person name="Khan M.M."/>
            <person name="Islam R."/>
            <person name="Rashid M.M."/>
            <person name="Khan S.A."/>
            <person name="Rahman M.S."/>
            <person name="Alam M."/>
            <person name="Yahiya A.S."/>
            <person name="Khan M.S."/>
            <person name="Azam M.S."/>
            <person name="Haque T."/>
            <person name="Lashkar M.Z.H."/>
            <person name="Akhand A.I."/>
            <person name="Morshed G."/>
            <person name="Roy S."/>
            <person name="Uddin K.S."/>
            <person name="Rabeya T."/>
            <person name="Hossain A.S."/>
            <person name="Chowdhury A."/>
            <person name="Snigdha A.R."/>
            <person name="Mortoza M.S."/>
            <person name="Matin S.A."/>
            <person name="Hoque S.M.E."/>
            <person name="Islam M.K."/>
            <person name="Roy D.K."/>
            <person name="Haider R."/>
            <person name="Moosa M.M."/>
            <person name="Elias S.M."/>
            <person name="Hasan A.M."/>
            <person name="Jahan S."/>
            <person name="Shafiuddin M."/>
            <person name="Mahmood N."/>
            <person name="Shommy N.S."/>
        </authorList>
    </citation>
    <scope>NUCLEOTIDE SEQUENCE [LARGE SCALE GENOMIC DNA]</scope>
    <source>
        <strain evidence="4">cv. O-4</strain>
    </source>
</reference>
<comment type="caution">
    <text evidence="3">The sequence shown here is derived from an EMBL/GenBank/DDBJ whole genome shotgun (WGS) entry which is preliminary data.</text>
</comment>
<dbReference type="InterPro" id="IPR040256">
    <property type="entry name" value="At4g02000-like"/>
</dbReference>
<proteinExistence type="predicted"/>
<dbReference type="OrthoDB" id="1690666at2759"/>
<dbReference type="PANTHER" id="PTHR31286">
    <property type="entry name" value="GLYCINE-RICH CELL WALL STRUCTURAL PROTEIN 1.8-LIKE"/>
    <property type="match status" value="1"/>
</dbReference>
<dbReference type="Pfam" id="PF14392">
    <property type="entry name" value="zf-CCHC_4"/>
    <property type="match status" value="1"/>
</dbReference>
<organism evidence="3 4">
    <name type="scientific">Corchorus olitorius</name>
    <dbReference type="NCBI Taxonomy" id="93759"/>
    <lineage>
        <taxon>Eukaryota</taxon>
        <taxon>Viridiplantae</taxon>
        <taxon>Streptophyta</taxon>
        <taxon>Embryophyta</taxon>
        <taxon>Tracheophyta</taxon>
        <taxon>Spermatophyta</taxon>
        <taxon>Magnoliopsida</taxon>
        <taxon>eudicotyledons</taxon>
        <taxon>Gunneridae</taxon>
        <taxon>Pentapetalae</taxon>
        <taxon>rosids</taxon>
        <taxon>malvids</taxon>
        <taxon>Malvales</taxon>
        <taxon>Malvaceae</taxon>
        <taxon>Grewioideae</taxon>
        <taxon>Apeibeae</taxon>
        <taxon>Corchorus</taxon>
    </lineage>
</organism>
<dbReference type="EMBL" id="AWUE01019491">
    <property type="protein sequence ID" value="OMO73238.1"/>
    <property type="molecule type" value="Genomic_DNA"/>
</dbReference>
<evidence type="ECO:0000313" key="3">
    <source>
        <dbReference type="EMBL" id="OMO73238.1"/>
    </source>
</evidence>
<feature type="domain" description="Zinc knuckle CX2CX4HX4C" evidence="2">
    <location>
        <begin position="322"/>
        <end position="368"/>
    </location>
</feature>
<gene>
    <name evidence="3" type="ORF">COLO4_27202</name>
</gene>
<accession>A0A1R3HSF0</accession>
<feature type="region of interest" description="Disordered" evidence="1">
    <location>
        <begin position="420"/>
        <end position="515"/>
    </location>
</feature>
<keyword evidence="4" id="KW-1185">Reference proteome</keyword>
<feature type="region of interest" description="Disordered" evidence="1">
    <location>
        <begin position="151"/>
        <end position="213"/>
    </location>
</feature>
<name>A0A1R3HSF0_9ROSI</name>
<dbReference type="InterPro" id="IPR025836">
    <property type="entry name" value="Zn_knuckle_CX2CX4HX4C"/>
</dbReference>
<feature type="compositionally biased region" description="Pro residues" evidence="1">
    <location>
        <begin position="156"/>
        <end position="168"/>
    </location>
</feature>
<evidence type="ECO:0000256" key="1">
    <source>
        <dbReference type="SAM" id="MobiDB-lite"/>
    </source>
</evidence>
<feature type="compositionally biased region" description="Polar residues" evidence="1">
    <location>
        <begin position="457"/>
        <end position="497"/>
    </location>
</feature>
<protein>
    <submittedName>
        <fullName evidence="3">Zinc knuckle CX2CX4HX4C</fullName>
    </submittedName>
</protein>
<sequence length="664" mass="74574">MSSTNTRLDRVSLLSPEATHGEINNEGSCWNKVMDMEEGKNQVRFSLPMILTNVSYFSITLVSVMFAGHLGEIELAGATLANSWATVTGFAFMPPLPQSSRFVIIKMKIKVGFLQGRLKRRFSPYLKTDPPCKPRQPNCCSKLHVGLTFTASTMNPPIPPPPNPPNPPRITFQRECSWTDSDFSTQDSSDTADSNREGNQPPATPPWRQRETNRISFRTEEIQALRNEGGQSLIGFLIDTRRFSTGFIQNQINGWVLVGTATVLGRDDNRFIVHFDNDVDRRAAMMGNPWCFMGPLLSLDIGAQTSPLMRNIRFMRVRVTIDPNEPLAVGCTLDKDDGTSMWVQFSYERIEKLCLGCGMIGHTHPNCSVSREEVQRRIKVGLERVRLRYGYPIHMDPTNNHFSNRMRAFRNRANRRITRMVIRQGPSRAQGNGNTGGGNSGMTTTTFSPMVRGLQHHQAQIEGSPQGQQSQRNNENNEGISPQQNAQQTGNPSQSVQPEAEAEPNTPTNPPPVVATSVTNAIQNLTSDEGDDEIVARTVSFNNELHNRMLEIQEELNNLIPDSPPHQDDPFQTNSPPNMNYPQEPIEDVIEEFDNTLDRIQRIQERHAGGLQNRAGFDDMVFAIAREQARFEHVCEELVKKSTLMLEGLQNRHGNDPFQQPADN</sequence>
<evidence type="ECO:0000259" key="2">
    <source>
        <dbReference type="Pfam" id="PF14392"/>
    </source>
</evidence>
<dbReference type="PANTHER" id="PTHR31286:SF167">
    <property type="entry name" value="OS09G0268800 PROTEIN"/>
    <property type="match status" value="1"/>
</dbReference>
<feature type="compositionally biased region" description="Low complexity" evidence="1">
    <location>
        <begin position="178"/>
        <end position="192"/>
    </location>
</feature>
<dbReference type="Proteomes" id="UP000187203">
    <property type="component" value="Unassembled WGS sequence"/>
</dbReference>
<dbReference type="STRING" id="93759.A0A1R3HSF0"/>
<evidence type="ECO:0000313" key="4">
    <source>
        <dbReference type="Proteomes" id="UP000187203"/>
    </source>
</evidence>